<proteinExistence type="predicted"/>
<feature type="region of interest" description="Disordered" evidence="2">
    <location>
        <begin position="179"/>
        <end position="225"/>
    </location>
</feature>
<keyword evidence="7" id="KW-1185">Reference proteome</keyword>
<name>A0A9X3SW49_9ACTN</name>
<feature type="coiled-coil region" evidence="1">
    <location>
        <begin position="58"/>
        <end position="99"/>
    </location>
</feature>
<dbReference type="InterPro" id="IPR058593">
    <property type="entry name" value="ARB_07466-like_C"/>
</dbReference>
<dbReference type="AlphaFoldDB" id="A0A9X3SW49"/>
<organism evidence="4 6">
    <name type="scientific">Glycomyces lechevalierae</name>
    <dbReference type="NCBI Taxonomy" id="256034"/>
    <lineage>
        <taxon>Bacteria</taxon>
        <taxon>Bacillati</taxon>
        <taxon>Actinomycetota</taxon>
        <taxon>Actinomycetes</taxon>
        <taxon>Glycomycetales</taxon>
        <taxon>Glycomycetaceae</taxon>
        <taxon>Glycomyces</taxon>
    </lineage>
</organism>
<dbReference type="Pfam" id="PF26571">
    <property type="entry name" value="VldE"/>
    <property type="match status" value="1"/>
</dbReference>
<reference evidence="5 7" key="2">
    <citation type="submission" date="2023-07" db="EMBL/GenBank/DDBJ databases">
        <title>Sequencing the genomes of 1000 actinobacteria strains.</title>
        <authorList>
            <person name="Klenk H.-P."/>
        </authorList>
    </citation>
    <scope>NUCLEOTIDE SEQUENCE [LARGE SCALE GENOMIC DNA]</scope>
    <source>
        <strain evidence="5 7">DSM 44724</strain>
    </source>
</reference>
<dbReference type="EMBL" id="JAPZVQ010000011">
    <property type="protein sequence ID" value="MDA1386744.1"/>
    <property type="molecule type" value="Genomic_DNA"/>
</dbReference>
<evidence type="ECO:0000313" key="5">
    <source>
        <dbReference type="EMBL" id="MDR7340265.1"/>
    </source>
</evidence>
<protein>
    <submittedName>
        <fullName evidence="5">Chaperonin cofactor prefoldin</fullName>
    </submittedName>
</protein>
<feature type="region of interest" description="Disordered" evidence="2">
    <location>
        <begin position="323"/>
        <end position="342"/>
    </location>
</feature>
<evidence type="ECO:0000259" key="3">
    <source>
        <dbReference type="Pfam" id="PF26571"/>
    </source>
</evidence>
<accession>A0A9X3SW49</accession>
<gene>
    <name evidence="5" type="ORF">J2S69_003984</name>
    <name evidence="4" type="ORF">O2L01_17225</name>
</gene>
<evidence type="ECO:0000313" key="7">
    <source>
        <dbReference type="Proteomes" id="UP001183604"/>
    </source>
</evidence>
<dbReference type="Proteomes" id="UP001145799">
    <property type="component" value="Unassembled WGS sequence"/>
</dbReference>
<dbReference type="Proteomes" id="UP001183604">
    <property type="component" value="Unassembled WGS sequence"/>
</dbReference>
<comment type="caution">
    <text evidence="4">The sequence shown here is derived from an EMBL/GenBank/DDBJ whole genome shotgun (WGS) entry which is preliminary data.</text>
</comment>
<evidence type="ECO:0000256" key="2">
    <source>
        <dbReference type="SAM" id="MobiDB-lite"/>
    </source>
</evidence>
<dbReference type="RefSeq" id="WP_270123227.1">
    <property type="nucleotide sequence ID" value="NZ_BAAAOM010000003.1"/>
</dbReference>
<dbReference type="EMBL" id="JAVDYD010000001">
    <property type="protein sequence ID" value="MDR7340265.1"/>
    <property type="molecule type" value="Genomic_DNA"/>
</dbReference>
<keyword evidence="1" id="KW-0175">Coiled coil</keyword>
<sequence length="342" mass="36792">MNAGTSSPARTRAPRSFFSGAKRVLSLPIVALAGVVFLVAPASQSSAQEEEGNVSDSLSEAVTAYLDAQDELASLKQQQEDLEQELDDSEAESAALRTELEEYVYIASTTSDLQSTAALMASGDPQDAIAAMELMQFLGESRADRLNELITRLQEIEATRQTLADNIEEQEDVTRDMEAARDEAARELAASGGDDAVGPSASDAPPAEPFEGESNGCTEDDPTTEGCLTPRTLHALEQAQIVGFTRYVKCYRVSSFGEHGKGRACDFAAQPDGFGGNAGGDDYDYGQNLAAWFVENADELGVQYVIWYRQIWLPSSGWKSYSGAGGEPNSDHTNHVHLSIRS</sequence>
<reference evidence="4" key="1">
    <citation type="submission" date="2022-12" db="EMBL/GenBank/DDBJ databases">
        <title>Gycomyces niveus sp.nov., a novel actinomycete isolated from soil in Shouguang.</title>
        <authorList>
            <person name="Yang X."/>
        </authorList>
    </citation>
    <scope>NUCLEOTIDE SEQUENCE</scope>
    <source>
        <strain evidence="4">DSM 44724</strain>
    </source>
</reference>
<feature type="domain" description="ARB-07466-like C-terminal" evidence="3">
    <location>
        <begin position="225"/>
        <end position="332"/>
    </location>
</feature>
<evidence type="ECO:0000313" key="4">
    <source>
        <dbReference type="EMBL" id="MDA1386744.1"/>
    </source>
</evidence>
<evidence type="ECO:0000313" key="6">
    <source>
        <dbReference type="Proteomes" id="UP001145799"/>
    </source>
</evidence>
<evidence type="ECO:0000256" key="1">
    <source>
        <dbReference type="SAM" id="Coils"/>
    </source>
</evidence>